<sequence>MSLVDRAKQRLAAARERWPLLDHALRTQEHYSATQGSQQAGGVTYFGFLSIFPILALAFFVVGWVAKLYPDAQDTLVDAIRQFLPGLVGDGEAQVDLADVQNAAGTAGIIGLAGVLYAGLGWLSSLQSALTVIFDLPQRLRPNFLVAKARDVVTLAVLGLVLFSSVLASAVLTRTSRAVLDLFGVESSLGWLVTAGGVALGLLASALLFFLMFRLLVAPALPARALWSGAVLGAVGFEVLKQLSGMLLAGTRGQPAFQAFGIALILVVWINYFSRVILYAAAWAKTSPLADGPPVPVPAAQAIAAAASPRPAGESGESDLSDEDAPVPRAPSLLAFAAGGVAGALVARVGRRTPRSGRLGR</sequence>
<dbReference type="InterPro" id="IPR017039">
    <property type="entry name" value="Virul_fac_BrkB"/>
</dbReference>
<feature type="transmembrane region" description="Helical" evidence="7">
    <location>
        <begin position="191"/>
        <end position="213"/>
    </location>
</feature>
<evidence type="ECO:0000256" key="3">
    <source>
        <dbReference type="ARBA" id="ARBA00022692"/>
    </source>
</evidence>
<dbReference type="PANTHER" id="PTHR30213">
    <property type="entry name" value="INNER MEMBRANE PROTEIN YHJD"/>
    <property type="match status" value="1"/>
</dbReference>
<reference evidence="8 9" key="1">
    <citation type="journal article" date="2016" name="Int. J. Syst. Evol. Microbiol.">
        <title>Nocardioides albidus sp. nov., an actinobacterium isolated from garden soil.</title>
        <authorList>
            <person name="Singh H."/>
            <person name="Du J."/>
            <person name="Trinh H."/>
            <person name="Won K."/>
            <person name="Yang J.E."/>
            <person name="Yin C."/>
            <person name="Kook M."/>
            <person name="Yi T.H."/>
        </authorList>
    </citation>
    <scope>NUCLEOTIDE SEQUENCE [LARGE SCALE GENOMIC DNA]</scope>
    <source>
        <strain evidence="8 9">CCTCC AB 2015297</strain>
    </source>
</reference>
<comment type="caution">
    <text evidence="8">The sequence shown here is derived from an EMBL/GenBank/DDBJ whole genome shotgun (WGS) entry which is preliminary data.</text>
</comment>
<evidence type="ECO:0000256" key="1">
    <source>
        <dbReference type="ARBA" id="ARBA00004651"/>
    </source>
</evidence>
<evidence type="ECO:0000256" key="5">
    <source>
        <dbReference type="ARBA" id="ARBA00023136"/>
    </source>
</evidence>
<feature type="transmembrane region" description="Helical" evidence="7">
    <location>
        <begin position="225"/>
        <end position="244"/>
    </location>
</feature>
<evidence type="ECO:0000256" key="6">
    <source>
        <dbReference type="SAM" id="MobiDB-lite"/>
    </source>
</evidence>
<feature type="transmembrane region" description="Helical" evidence="7">
    <location>
        <begin position="256"/>
        <end position="278"/>
    </location>
</feature>
<evidence type="ECO:0000256" key="7">
    <source>
        <dbReference type="SAM" id="Phobius"/>
    </source>
</evidence>
<dbReference type="GO" id="GO:0005886">
    <property type="term" value="C:plasma membrane"/>
    <property type="evidence" value="ECO:0007669"/>
    <property type="project" value="UniProtKB-SubCell"/>
</dbReference>
<feature type="transmembrane region" description="Helical" evidence="7">
    <location>
        <begin position="45"/>
        <end position="66"/>
    </location>
</feature>
<dbReference type="Pfam" id="PF03631">
    <property type="entry name" value="Virul_fac_BrkB"/>
    <property type="match status" value="1"/>
</dbReference>
<keyword evidence="9" id="KW-1185">Reference proteome</keyword>
<dbReference type="OrthoDB" id="4127374at2"/>
<comment type="subcellular location">
    <subcellularLocation>
        <location evidence="1">Cell membrane</location>
        <topology evidence="1">Multi-pass membrane protein</topology>
    </subcellularLocation>
</comment>
<evidence type="ECO:0000313" key="8">
    <source>
        <dbReference type="EMBL" id="TNM40390.1"/>
    </source>
</evidence>
<keyword evidence="3 7" id="KW-0812">Transmembrane</keyword>
<feature type="compositionally biased region" description="Acidic residues" evidence="6">
    <location>
        <begin position="316"/>
        <end position="325"/>
    </location>
</feature>
<keyword evidence="5 7" id="KW-0472">Membrane</keyword>
<proteinExistence type="predicted"/>
<dbReference type="Proteomes" id="UP000313231">
    <property type="component" value="Unassembled WGS sequence"/>
</dbReference>
<evidence type="ECO:0000256" key="2">
    <source>
        <dbReference type="ARBA" id="ARBA00022475"/>
    </source>
</evidence>
<feature type="transmembrane region" description="Helical" evidence="7">
    <location>
        <begin position="109"/>
        <end position="132"/>
    </location>
</feature>
<evidence type="ECO:0000313" key="9">
    <source>
        <dbReference type="Proteomes" id="UP000313231"/>
    </source>
</evidence>
<organism evidence="8 9">
    <name type="scientific">Nocardioides albidus</name>
    <dbReference type="NCBI Taxonomy" id="1517589"/>
    <lineage>
        <taxon>Bacteria</taxon>
        <taxon>Bacillati</taxon>
        <taxon>Actinomycetota</taxon>
        <taxon>Actinomycetes</taxon>
        <taxon>Propionibacteriales</taxon>
        <taxon>Nocardioidaceae</taxon>
        <taxon>Nocardioides</taxon>
    </lineage>
</organism>
<accession>A0A5C4VWV4</accession>
<dbReference type="AlphaFoldDB" id="A0A5C4VWV4"/>
<evidence type="ECO:0000256" key="4">
    <source>
        <dbReference type="ARBA" id="ARBA00022989"/>
    </source>
</evidence>
<dbReference type="EMBL" id="VDMP01000023">
    <property type="protein sequence ID" value="TNM40390.1"/>
    <property type="molecule type" value="Genomic_DNA"/>
</dbReference>
<feature type="region of interest" description="Disordered" evidence="6">
    <location>
        <begin position="308"/>
        <end position="327"/>
    </location>
</feature>
<keyword evidence="4 7" id="KW-1133">Transmembrane helix</keyword>
<dbReference type="PANTHER" id="PTHR30213:SF1">
    <property type="entry name" value="INNER MEMBRANE PROTEIN YHJD"/>
    <property type="match status" value="1"/>
</dbReference>
<feature type="transmembrane region" description="Helical" evidence="7">
    <location>
        <begin position="152"/>
        <end position="171"/>
    </location>
</feature>
<protein>
    <submittedName>
        <fullName evidence="8">YihY/virulence factor BrkB family protein</fullName>
    </submittedName>
</protein>
<gene>
    <name evidence="8" type="ORF">FHP29_10035</name>
</gene>
<dbReference type="RefSeq" id="WP_139622736.1">
    <property type="nucleotide sequence ID" value="NZ_VDMP01000023.1"/>
</dbReference>
<keyword evidence="2" id="KW-1003">Cell membrane</keyword>
<name>A0A5C4VWV4_9ACTN</name>